<sequence>MTDPPTGSYFVRALGADPLCSCLLDAGDRGVHILASNFQSDIEPTPEDLFEAFKRIHNAECSPTCPTHEHLCSDPPPRLYCARSRDDEHMSSGVAWPRSANLVAPNAALLGPESLGSFDDSDLPPFYHLLVVLQTPHYFALIQGPTEVVASSCVLRTQQQVLFVAATTLRNDPCLREVGEAAIRQHNQLCKNGANCATFSQCGLESVFYTVARDASDRQSRATKLDGSDVRYPSASLPAALHDDILEIPAEPLDPEGTQVVHVTIQLRSSKRRVQATEGTSNPSAKRRRTSSNSPAAPGPTPALQSGVLGPAAPSSAGSVAQSALAFDPTLLRIGDPDLGLFIVKSTEPSHGKSFMFKEGRKLEGADTLISDITFAPLDLISLAKESDGSTVAAVNHGGLLDFASYAISGMHHPSSRWDVDEDGVSRSVYWFGLDVHGWDGIASATLSRRLVSFYCGYQLKSPSQDPDLTAWLRDNSQKDPPAALRKILASLHFSSLSFHLI</sequence>
<proteinExistence type="predicted"/>
<organism evidence="2 3">
    <name type="scientific">Mycena chlorophos</name>
    <name type="common">Agaric fungus</name>
    <name type="synonym">Agaricus chlorophos</name>
    <dbReference type="NCBI Taxonomy" id="658473"/>
    <lineage>
        <taxon>Eukaryota</taxon>
        <taxon>Fungi</taxon>
        <taxon>Dikarya</taxon>
        <taxon>Basidiomycota</taxon>
        <taxon>Agaricomycotina</taxon>
        <taxon>Agaricomycetes</taxon>
        <taxon>Agaricomycetidae</taxon>
        <taxon>Agaricales</taxon>
        <taxon>Marasmiineae</taxon>
        <taxon>Mycenaceae</taxon>
        <taxon>Mycena</taxon>
    </lineage>
</organism>
<feature type="compositionally biased region" description="Low complexity" evidence="1">
    <location>
        <begin position="306"/>
        <end position="315"/>
    </location>
</feature>
<evidence type="ECO:0000313" key="3">
    <source>
        <dbReference type="Proteomes" id="UP000815677"/>
    </source>
</evidence>
<reference evidence="2" key="1">
    <citation type="submission" date="2014-09" db="EMBL/GenBank/DDBJ databases">
        <title>Genome sequence of the luminous mushroom Mycena chlorophos for searching fungal bioluminescence genes.</title>
        <authorList>
            <person name="Tanaka Y."/>
            <person name="Kasuga D."/>
            <person name="Oba Y."/>
            <person name="Hase S."/>
            <person name="Sato K."/>
            <person name="Oba Y."/>
            <person name="Sakakibara Y."/>
        </authorList>
    </citation>
    <scope>NUCLEOTIDE SEQUENCE</scope>
</reference>
<feature type="region of interest" description="Disordered" evidence="1">
    <location>
        <begin position="268"/>
        <end position="315"/>
    </location>
</feature>
<evidence type="ECO:0000313" key="2">
    <source>
        <dbReference type="EMBL" id="GAT50403.1"/>
    </source>
</evidence>
<keyword evidence="3" id="KW-1185">Reference proteome</keyword>
<accession>A0ABQ0LH44</accession>
<gene>
    <name evidence="2" type="ORF">MCHLO_07649</name>
</gene>
<name>A0ABQ0LH44_MYCCL</name>
<dbReference type="EMBL" id="DF846461">
    <property type="protein sequence ID" value="GAT50403.1"/>
    <property type="molecule type" value="Genomic_DNA"/>
</dbReference>
<evidence type="ECO:0000256" key="1">
    <source>
        <dbReference type="SAM" id="MobiDB-lite"/>
    </source>
</evidence>
<dbReference type="Proteomes" id="UP000815677">
    <property type="component" value="Unassembled WGS sequence"/>
</dbReference>
<protein>
    <submittedName>
        <fullName evidence="2">Uncharacterized protein</fullName>
    </submittedName>
</protein>